<evidence type="ECO:0000313" key="3">
    <source>
        <dbReference type="Proteomes" id="UP001153737"/>
    </source>
</evidence>
<sequence length="135" mass="14732">MASNGKPFANHVRLYSQTGFNLTIRGNGEICGTDDDADNDSKIDILSGGGVSLVRLFGVNSNLYVCFGDDGIIYGEEDPTNEGTIFVEEFQGSYSAFMSNLYAGWYIGIKKNGLPKAGNQTKYGQKAIKFLPRRL</sequence>
<dbReference type="Proteomes" id="UP001153737">
    <property type="component" value="Chromosome 1"/>
</dbReference>
<dbReference type="EMBL" id="OU896707">
    <property type="protein sequence ID" value="CAG9812663.1"/>
    <property type="molecule type" value="Genomic_DNA"/>
</dbReference>
<reference evidence="2" key="2">
    <citation type="submission" date="2022-10" db="EMBL/GenBank/DDBJ databases">
        <authorList>
            <consortium name="ENA_rothamsted_submissions"/>
            <consortium name="culmorum"/>
            <person name="King R."/>
        </authorList>
    </citation>
    <scope>NUCLEOTIDE SEQUENCE</scope>
</reference>
<dbReference type="OrthoDB" id="5987799at2759"/>
<dbReference type="Pfam" id="PF00167">
    <property type="entry name" value="FGF"/>
    <property type="match status" value="1"/>
</dbReference>
<dbReference type="SMART" id="SM00442">
    <property type="entry name" value="FGF"/>
    <property type="match status" value="1"/>
</dbReference>
<dbReference type="CDD" id="cd00058">
    <property type="entry name" value="beta-trefoil_FGF"/>
    <property type="match status" value="1"/>
</dbReference>
<keyword evidence="3" id="KW-1185">Reference proteome</keyword>
<proteinExistence type="inferred from homology"/>
<dbReference type="GO" id="GO:0008083">
    <property type="term" value="F:growth factor activity"/>
    <property type="evidence" value="ECO:0007669"/>
    <property type="project" value="InterPro"/>
</dbReference>
<reference evidence="2" key="1">
    <citation type="submission" date="2022-01" db="EMBL/GenBank/DDBJ databases">
        <authorList>
            <person name="King R."/>
        </authorList>
    </citation>
    <scope>NUCLEOTIDE SEQUENCE</scope>
</reference>
<organism evidence="2 3">
    <name type="scientific">Phaedon cochleariae</name>
    <name type="common">Mustard beetle</name>
    <dbReference type="NCBI Taxonomy" id="80249"/>
    <lineage>
        <taxon>Eukaryota</taxon>
        <taxon>Metazoa</taxon>
        <taxon>Ecdysozoa</taxon>
        <taxon>Arthropoda</taxon>
        <taxon>Hexapoda</taxon>
        <taxon>Insecta</taxon>
        <taxon>Pterygota</taxon>
        <taxon>Neoptera</taxon>
        <taxon>Endopterygota</taxon>
        <taxon>Coleoptera</taxon>
        <taxon>Polyphaga</taxon>
        <taxon>Cucujiformia</taxon>
        <taxon>Chrysomeloidea</taxon>
        <taxon>Chrysomelidae</taxon>
        <taxon>Chrysomelinae</taxon>
        <taxon>Chrysomelini</taxon>
        <taxon>Phaedon</taxon>
    </lineage>
</organism>
<accession>A0A9N9SBS6</accession>
<dbReference type="InterPro" id="IPR008996">
    <property type="entry name" value="IL1/FGF"/>
</dbReference>
<evidence type="ECO:0000313" key="2">
    <source>
        <dbReference type="EMBL" id="CAG9812663.1"/>
    </source>
</evidence>
<dbReference type="AlphaFoldDB" id="A0A9N9SBS6"/>
<gene>
    <name evidence="2" type="ORF">PHAECO_LOCUS1018</name>
</gene>
<dbReference type="InterPro" id="IPR056378">
    <property type="entry name" value="Let-756-like_FGF"/>
</dbReference>
<dbReference type="PANTHER" id="PTHR11486">
    <property type="entry name" value="FIBROBLAST GROWTH FACTOR"/>
    <property type="match status" value="1"/>
</dbReference>
<dbReference type="InterPro" id="IPR002209">
    <property type="entry name" value="Fibroblast_GF_fam"/>
</dbReference>
<name>A0A9N9SBS6_PHACE</name>
<comment type="similarity">
    <text evidence="1">Belongs to the heparin-binding growth factors family.</text>
</comment>
<evidence type="ECO:0008006" key="4">
    <source>
        <dbReference type="Google" id="ProtNLM"/>
    </source>
</evidence>
<dbReference type="SUPFAM" id="SSF50353">
    <property type="entry name" value="Cytokine"/>
    <property type="match status" value="1"/>
</dbReference>
<evidence type="ECO:0000256" key="1">
    <source>
        <dbReference type="ARBA" id="ARBA00007936"/>
    </source>
</evidence>
<dbReference type="Gene3D" id="2.80.10.50">
    <property type="match status" value="1"/>
</dbReference>
<protein>
    <recommendedName>
        <fullName evidence="4">Fibroblast growth factor</fullName>
    </recommendedName>
</protein>